<accession>A0A1Y3XUK7</accession>
<keyword evidence="5" id="KW-0408">Iron</keyword>
<name>A0A1Y3XUK7_9ACTN</name>
<organism evidence="7 8">
    <name type="scientific">[Collinsella] massiliensis</name>
    <dbReference type="NCBI Taxonomy" id="1232426"/>
    <lineage>
        <taxon>Bacteria</taxon>
        <taxon>Bacillati</taxon>
        <taxon>Actinomycetota</taxon>
        <taxon>Coriobacteriia</taxon>
        <taxon>Coriobacteriales</taxon>
        <taxon>Coriobacteriaceae</taxon>
        <taxon>Enorma</taxon>
    </lineage>
</organism>
<dbReference type="SUPFAM" id="SSF49367">
    <property type="entry name" value="Superoxide reductase-like"/>
    <property type="match status" value="1"/>
</dbReference>
<keyword evidence="3" id="KW-0479">Metal-binding</keyword>
<dbReference type="Pfam" id="PF01880">
    <property type="entry name" value="Desulfoferrodox"/>
    <property type="match status" value="1"/>
</dbReference>
<evidence type="ECO:0000259" key="6">
    <source>
        <dbReference type="Pfam" id="PF01880"/>
    </source>
</evidence>
<gene>
    <name evidence="7" type="ORF">B5G02_06840</name>
</gene>
<keyword evidence="8" id="KW-1185">Reference proteome</keyword>
<evidence type="ECO:0000256" key="5">
    <source>
        <dbReference type="ARBA" id="ARBA00023004"/>
    </source>
</evidence>
<dbReference type="GO" id="GO:0005506">
    <property type="term" value="F:iron ion binding"/>
    <property type="evidence" value="ECO:0007669"/>
    <property type="project" value="InterPro"/>
</dbReference>
<dbReference type="RefSeq" id="WP_094335692.1">
    <property type="nucleotide sequence ID" value="NZ_NFIE01000014.1"/>
</dbReference>
<comment type="caution">
    <text evidence="7">The sequence shown here is derived from an EMBL/GenBank/DDBJ whole genome shotgun (WGS) entry which is preliminary data.</text>
</comment>
<protein>
    <submittedName>
        <fullName evidence="7">Iron-binding protein</fullName>
    </submittedName>
</protein>
<dbReference type="Proteomes" id="UP000195781">
    <property type="component" value="Unassembled WGS sequence"/>
</dbReference>
<evidence type="ECO:0000256" key="3">
    <source>
        <dbReference type="ARBA" id="ARBA00022723"/>
    </source>
</evidence>
<comment type="similarity">
    <text evidence="1">Belongs to the desulfoferrodoxin family.</text>
</comment>
<evidence type="ECO:0000313" key="7">
    <source>
        <dbReference type="EMBL" id="OUN87978.1"/>
    </source>
</evidence>
<dbReference type="PANTHER" id="PTHR36541">
    <property type="entry name" value="SUPEROXIDE REDUCTASE-RELATED"/>
    <property type="match status" value="1"/>
</dbReference>
<evidence type="ECO:0000256" key="4">
    <source>
        <dbReference type="ARBA" id="ARBA00022982"/>
    </source>
</evidence>
<dbReference type="InterPro" id="IPR036073">
    <property type="entry name" value="Desulfoferrodoxin_Fe-bd_dom_sf"/>
</dbReference>
<dbReference type="PANTHER" id="PTHR36541:SF1">
    <property type="entry name" value="SUPEROXIDE REDUCTASE-RELATED"/>
    <property type="match status" value="1"/>
</dbReference>
<proteinExistence type="inferred from homology"/>
<dbReference type="GO" id="GO:0016491">
    <property type="term" value="F:oxidoreductase activity"/>
    <property type="evidence" value="ECO:0007669"/>
    <property type="project" value="InterPro"/>
</dbReference>
<keyword evidence="4" id="KW-0249">Electron transport</keyword>
<sequence>MAAFFQDSEKHLIIAPSADVPAPSGYTELVAGSTDAAQEKHVPDIKIESDGRLIHVTVGSTEHPMLEEHYIEWIALEAEGRLEMHVLKPGQSPTTYFPGGVKSGTVYAYCNLHGLWKAEF</sequence>
<reference evidence="8" key="1">
    <citation type="submission" date="2017-04" db="EMBL/GenBank/DDBJ databases">
        <title>Function of individual gut microbiota members based on whole genome sequencing of pure cultures obtained from chicken caecum.</title>
        <authorList>
            <person name="Medvecky M."/>
            <person name="Cejkova D."/>
            <person name="Polansky O."/>
            <person name="Karasova D."/>
            <person name="Kubasova T."/>
            <person name="Cizek A."/>
            <person name="Rychlik I."/>
        </authorList>
    </citation>
    <scope>NUCLEOTIDE SEQUENCE [LARGE SCALE GENOMIC DNA]</scope>
    <source>
        <strain evidence="8">An5</strain>
    </source>
</reference>
<dbReference type="Gene3D" id="2.60.40.730">
    <property type="entry name" value="SOR catalytic domain"/>
    <property type="match status" value="1"/>
</dbReference>
<keyword evidence="2" id="KW-0813">Transport</keyword>
<dbReference type="AlphaFoldDB" id="A0A1Y3XUK7"/>
<evidence type="ECO:0000256" key="2">
    <source>
        <dbReference type="ARBA" id="ARBA00022448"/>
    </source>
</evidence>
<dbReference type="EMBL" id="NFIE01000014">
    <property type="protein sequence ID" value="OUN87978.1"/>
    <property type="molecule type" value="Genomic_DNA"/>
</dbReference>
<evidence type="ECO:0000313" key="8">
    <source>
        <dbReference type="Proteomes" id="UP000195781"/>
    </source>
</evidence>
<dbReference type="InterPro" id="IPR002742">
    <property type="entry name" value="Desulfoferrodoxin_Fe-bd_dom"/>
</dbReference>
<dbReference type="InterPro" id="IPR051233">
    <property type="entry name" value="Desulfoferrodoxin_SOR"/>
</dbReference>
<dbReference type="OrthoDB" id="9814936at2"/>
<feature type="domain" description="Desulfoferrodoxin ferrous iron-binding" evidence="6">
    <location>
        <begin position="34"/>
        <end position="118"/>
    </location>
</feature>
<evidence type="ECO:0000256" key="1">
    <source>
        <dbReference type="ARBA" id="ARBA00005941"/>
    </source>
</evidence>